<evidence type="ECO:0000313" key="2">
    <source>
        <dbReference type="EMBL" id="MCP2333010.1"/>
    </source>
</evidence>
<proteinExistence type="predicted"/>
<keyword evidence="1" id="KW-0812">Transmembrane</keyword>
<feature type="transmembrane region" description="Helical" evidence="1">
    <location>
        <begin position="181"/>
        <end position="202"/>
    </location>
</feature>
<comment type="caution">
    <text evidence="2">The sequence shown here is derived from an EMBL/GenBank/DDBJ whole genome shotgun (WGS) entry which is preliminary data.</text>
</comment>
<feature type="transmembrane region" description="Helical" evidence="1">
    <location>
        <begin position="157"/>
        <end position="175"/>
    </location>
</feature>
<gene>
    <name evidence="2" type="ORF">G443_003280</name>
</gene>
<sequence>MEDEPALARLRELDERVVAVSWRHLTSVGAGSLAAGLVGTLLGVVVGLVAVFSARDAGMPTLGLVVVGWVALLALVWWTTLRPLTARHGPVGAEYRRAVADRNAAEAELTTWAARPPRGSASQDWARIDAVHARMDAWYTRATSFEQRHRASKPDSVLVGLVLVALVFVLVLVSLPPRGALGLLVAGPPLLVGWGLVMSVALRRLSEDAFVRSARIRGWRRELDHLARRLRTGAGAPAWRFPRFRVQRLWFRLKVGPSPAVVLRSLPAEGNPLRRWFWRWLGRSALVPVGVLALLVVLGLFANR</sequence>
<name>A0ABT1JKH5_ACTCY</name>
<evidence type="ECO:0000256" key="1">
    <source>
        <dbReference type="SAM" id="Phobius"/>
    </source>
</evidence>
<evidence type="ECO:0000313" key="3">
    <source>
        <dbReference type="Proteomes" id="UP000791080"/>
    </source>
</evidence>
<dbReference type="EMBL" id="AUBJ02000001">
    <property type="protein sequence ID" value="MCP2333010.1"/>
    <property type="molecule type" value="Genomic_DNA"/>
</dbReference>
<keyword evidence="1" id="KW-1133">Transmembrane helix</keyword>
<protein>
    <submittedName>
        <fullName evidence="2">Uncharacterized protein</fullName>
    </submittedName>
</protein>
<feature type="transmembrane region" description="Helical" evidence="1">
    <location>
        <begin position="58"/>
        <end position="78"/>
    </location>
</feature>
<keyword evidence="3" id="KW-1185">Reference proteome</keyword>
<keyword evidence="1" id="KW-0472">Membrane</keyword>
<dbReference type="Proteomes" id="UP000791080">
    <property type="component" value="Unassembled WGS sequence"/>
</dbReference>
<reference evidence="2 3" key="1">
    <citation type="submission" date="2022-06" db="EMBL/GenBank/DDBJ databases">
        <title>Genomic Encyclopedia of Type Strains, Phase I: the one thousand microbial genomes (KMG-I) project.</title>
        <authorList>
            <person name="Kyrpides N."/>
        </authorList>
    </citation>
    <scope>NUCLEOTIDE SEQUENCE [LARGE SCALE GENOMIC DNA]</scope>
    <source>
        <strain evidence="2 3">DSM 43889</strain>
    </source>
</reference>
<organism evidence="2 3">
    <name type="scientific">Actinoalloteichus caeruleus DSM 43889</name>
    <dbReference type="NCBI Taxonomy" id="1120930"/>
    <lineage>
        <taxon>Bacteria</taxon>
        <taxon>Bacillati</taxon>
        <taxon>Actinomycetota</taxon>
        <taxon>Actinomycetes</taxon>
        <taxon>Pseudonocardiales</taxon>
        <taxon>Pseudonocardiaceae</taxon>
        <taxon>Actinoalloteichus</taxon>
        <taxon>Actinoalloteichus cyanogriseus</taxon>
    </lineage>
</organism>
<feature type="transmembrane region" description="Helical" evidence="1">
    <location>
        <begin position="33"/>
        <end position="52"/>
    </location>
</feature>
<accession>A0ABT1JKH5</accession>
<feature type="transmembrane region" description="Helical" evidence="1">
    <location>
        <begin position="280"/>
        <end position="302"/>
    </location>
</feature>